<gene>
    <name evidence="2" type="ORF">VOLCADRAFT_87946</name>
</gene>
<evidence type="ECO:0000313" key="2">
    <source>
        <dbReference type="EMBL" id="EFJ51155.1"/>
    </source>
</evidence>
<protein>
    <submittedName>
        <fullName evidence="2">Uncharacterized protein</fullName>
    </submittedName>
</protein>
<feature type="region of interest" description="Disordered" evidence="1">
    <location>
        <begin position="191"/>
        <end position="227"/>
    </location>
</feature>
<dbReference type="AlphaFoldDB" id="D8TMN4"/>
<dbReference type="GeneID" id="9624911"/>
<evidence type="ECO:0000256" key="1">
    <source>
        <dbReference type="SAM" id="MobiDB-lite"/>
    </source>
</evidence>
<dbReference type="Proteomes" id="UP000001058">
    <property type="component" value="Unassembled WGS sequence"/>
</dbReference>
<feature type="compositionally biased region" description="Low complexity" evidence="1">
    <location>
        <begin position="191"/>
        <end position="200"/>
    </location>
</feature>
<accession>D8TMN4</accession>
<dbReference type="KEGG" id="vcn:VOLCADRAFT_87946"/>
<organism evidence="3">
    <name type="scientific">Volvox carteri f. nagariensis</name>
    <dbReference type="NCBI Taxonomy" id="3068"/>
    <lineage>
        <taxon>Eukaryota</taxon>
        <taxon>Viridiplantae</taxon>
        <taxon>Chlorophyta</taxon>
        <taxon>core chlorophytes</taxon>
        <taxon>Chlorophyceae</taxon>
        <taxon>CS clade</taxon>
        <taxon>Chlamydomonadales</taxon>
        <taxon>Volvocaceae</taxon>
        <taxon>Volvox</taxon>
    </lineage>
</organism>
<name>D8TMN4_VOLCA</name>
<dbReference type="EMBL" id="GL378328">
    <property type="protein sequence ID" value="EFJ51155.1"/>
    <property type="molecule type" value="Genomic_DNA"/>
</dbReference>
<sequence>MYLKPLAFCMPKASCSHQPPRRLYPSRTRSSTQLPVIRTRDECKLILVKQLSKNSNAVDVNIRHEDWAPWISSALQKAVNLLSTFGGGLINENQMKLLKQVTAVLADAMMPPGAPPSLRLLVRRALRAAVLLTHSATFFIRIWAVPPLLEPLWNSARRSAMQLFASCMELLKSGQELLHVAGWDPLPLPLMQQQQQQQQLGTGGPQRGVLHGDASSGCVSDRDGSER</sequence>
<reference evidence="2 3" key="1">
    <citation type="journal article" date="2010" name="Science">
        <title>Genomic analysis of organismal complexity in the multicellular green alga Volvox carteri.</title>
        <authorList>
            <person name="Prochnik S.E."/>
            <person name="Umen J."/>
            <person name="Nedelcu A.M."/>
            <person name="Hallmann A."/>
            <person name="Miller S.M."/>
            <person name="Nishii I."/>
            <person name="Ferris P."/>
            <person name="Kuo A."/>
            <person name="Mitros T."/>
            <person name="Fritz-Laylin L.K."/>
            <person name="Hellsten U."/>
            <person name="Chapman J."/>
            <person name="Simakov O."/>
            <person name="Rensing S.A."/>
            <person name="Terry A."/>
            <person name="Pangilinan J."/>
            <person name="Kapitonov V."/>
            <person name="Jurka J."/>
            <person name="Salamov A."/>
            <person name="Shapiro H."/>
            <person name="Schmutz J."/>
            <person name="Grimwood J."/>
            <person name="Lindquist E."/>
            <person name="Lucas S."/>
            <person name="Grigoriev I.V."/>
            <person name="Schmitt R."/>
            <person name="Kirk D."/>
            <person name="Rokhsar D.S."/>
        </authorList>
    </citation>
    <scope>NUCLEOTIDE SEQUENCE [LARGE SCALE GENOMIC DNA]</scope>
    <source>
        <strain evidence="3">f. Nagariensis / Eve</strain>
    </source>
</reference>
<dbReference type="InParanoid" id="D8TMN4"/>
<dbReference type="RefSeq" id="XP_002947622.1">
    <property type="nucleotide sequence ID" value="XM_002947576.1"/>
</dbReference>
<evidence type="ECO:0000313" key="3">
    <source>
        <dbReference type="Proteomes" id="UP000001058"/>
    </source>
</evidence>
<proteinExistence type="predicted"/>
<keyword evidence="3" id="KW-1185">Reference proteome</keyword>